<dbReference type="Pfam" id="PF04434">
    <property type="entry name" value="SWIM"/>
    <property type="match status" value="1"/>
</dbReference>
<evidence type="ECO:0000313" key="4">
    <source>
        <dbReference type="Proteomes" id="UP000324974"/>
    </source>
</evidence>
<dbReference type="InterPro" id="IPR007527">
    <property type="entry name" value="Znf_SWIM"/>
</dbReference>
<organism evidence="3 4">
    <name type="scientific">Limnoglobus roseus</name>
    <dbReference type="NCBI Taxonomy" id="2598579"/>
    <lineage>
        <taxon>Bacteria</taxon>
        <taxon>Pseudomonadati</taxon>
        <taxon>Planctomycetota</taxon>
        <taxon>Planctomycetia</taxon>
        <taxon>Gemmatales</taxon>
        <taxon>Gemmataceae</taxon>
        <taxon>Limnoglobus</taxon>
    </lineage>
</organism>
<evidence type="ECO:0000259" key="2">
    <source>
        <dbReference type="PROSITE" id="PS50966"/>
    </source>
</evidence>
<dbReference type="PROSITE" id="PS50966">
    <property type="entry name" value="ZF_SWIM"/>
    <property type="match status" value="1"/>
</dbReference>
<keyword evidence="1" id="KW-0862">Zinc</keyword>
<feature type="domain" description="SWIM-type" evidence="2">
    <location>
        <begin position="55"/>
        <end position="91"/>
    </location>
</feature>
<dbReference type="AlphaFoldDB" id="A0A5C1APU6"/>
<evidence type="ECO:0000256" key="1">
    <source>
        <dbReference type="PROSITE-ProRule" id="PRU00325"/>
    </source>
</evidence>
<keyword evidence="4" id="KW-1185">Reference proteome</keyword>
<name>A0A5C1APU6_9BACT</name>
<dbReference type="RefSeq" id="WP_149114457.1">
    <property type="nucleotide sequence ID" value="NZ_CP042425.1"/>
</dbReference>
<protein>
    <recommendedName>
        <fullName evidence="2">SWIM-type domain-containing protein</fullName>
    </recommendedName>
</protein>
<dbReference type="Proteomes" id="UP000324974">
    <property type="component" value="Chromosome"/>
</dbReference>
<keyword evidence="1" id="KW-0863">Zinc-finger</keyword>
<evidence type="ECO:0000313" key="3">
    <source>
        <dbReference type="EMBL" id="QEL20133.1"/>
    </source>
</evidence>
<proteinExistence type="predicted"/>
<dbReference type="KEGG" id="lrs:PX52LOC_07221"/>
<gene>
    <name evidence="3" type="ORF">PX52LOC_07221</name>
</gene>
<reference evidence="4" key="1">
    <citation type="submission" date="2019-08" db="EMBL/GenBank/DDBJ databases">
        <title>Limnoglobus roseus gen. nov., sp. nov., a novel freshwater planctomycete with a giant genome from the family Gemmataceae.</title>
        <authorList>
            <person name="Kulichevskaya I.S."/>
            <person name="Naumoff D.G."/>
            <person name="Miroshnikov K."/>
            <person name="Ivanova A."/>
            <person name="Philippov D.A."/>
            <person name="Hakobyan A."/>
            <person name="Rijpstra I.C."/>
            <person name="Sinninghe Damste J.S."/>
            <person name="Liesack W."/>
            <person name="Dedysh S.N."/>
        </authorList>
    </citation>
    <scope>NUCLEOTIDE SEQUENCE [LARGE SCALE GENOMIC DNA]</scope>
    <source>
        <strain evidence="4">PX52</strain>
    </source>
</reference>
<sequence length="484" mass="53000">MIALDEAYVDAAAPNADAGKNGRGLVVKKKFNKFNLSPDGDLLFGECQGSGKLPYQCSADFARPDQPTYRCSCPSRQFPCKHCLGLMYAFAQKKPFPTAPVPPDLQAKREKLQGRVEKKAEEATKPKQVNVAALAKKVKTQLDGIDTLEKLTHDMVRVGIGNMNAKLAGQMEQQAKRLGDVYLPGARAALFGYTQLFADDEGKFATGGSATKSEKVYTEALDQLGRLHAIIKQGRAYLTKQLEDPNLSVPTDTAIAAWLGHAWQLTELKAAGLVEPDAELVQLAFNSHFDPARQEFIDTGIWMALGNGRIRVTQTLRPLKAAKHIKSEDSFFAVAQIKELCVYPGSVNPRIRWDGLTQRPLDPKDLQTVRNHGRADFAAAVKDVKAALKAPLADRTPIFALNFKTLGKVGDEYVIEDAKGERLVLTDAGMAEEPPSCAMLPLLPKATFAGQTLIARFRHDLDTRQLRVKPLSVVTADAVIRLTL</sequence>
<dbReference type="EMBL" id="CP042425">
    <property type="protein sequence ID" value="QEL20133.1"/>
    <property type="molecule type" value="Genomic_DNA"/>
</dbReference>
<dbReference type="OrthoDB" id="9816340at2"/>
<dbReference type="GO" id="GO:0008270">
    <property type="term" value="F:zinc ion binding"/>
    <property type="evidence" value="ECO:0007669"/>
    <property type="project" value="UniProtKB-KW"/>
</dbReference>
<keyword evidence="1" id="KW-0479">Metal-binding</keyword>
<accession>A0A5C1APU6</accession>